<gene>
    <name evidence="4" type="ORF">OM960_03695</name>
</gene>
<evidence type="ECO:0000256" key="1">
    <source>
        <dbReference type="PROSITE-ProRule" id="PRU00339"/>
    </source>
</evidence>
<proteinExistence type="predicted"/>
<evidence type="ECO:0000313" key="5">
    <source>
        <dbReference type="Proteomes" id="UP001207582"/>
    </source>
</evidence>
<evidence type="ECO:0000256" key="3">
    <source>
        <dbReference type="SAM" id="SignalP"/>
    </source>
</evidence>
<keyword evidence="3" id="KW-0732">Signal</keyword>
<dbReference type="Gene3D" id="1.25.40.10">
    <property type="entry name" value="Tetratricopeptide repeat domain"/>
    <property type="match status" value="1"/>
</dbReference>
<feature type="repeat" description="TPR" evidence="1">
    <location>
        <begin position="84"/>
        <end position="117"/>
    </location>
</feature>
<protein>
    <submittedName>
        <fullName evidence="4">Tetratricopeptide repeat protein</fullName>
    </submittedName>
</protein>
<dbReference type="PROSITE" id="PS50005">
    <property type="entry name" value="TPR"/>
    <property type="match status" value="1"/>
</dbReference>
<accession>A0ABT3IZS8</accession>
<dbReference type="Pfam" id="PF13432">
    <property type="entry name" value="TPR_16"/>
    <property type="match status" value="1"/>
</dbReference>
<dbReference type="Proteomes" id="UP001207582">
    <property type="component" value="Unassembled WGS sequence"/>
</dbReference>
<keyword evidence="1" id="KW-0802">TPR repeat</keyword>
<dbReference type="SUPFAM" id="SSF48452">
    <property type="entry name" value="TPR-like"/>
    <property type="match status" value="1"/>
</dbReference>
<evidence type="ECO:0000256" key="2">
    <source>
        <dbReference type="SAM" id="MobiDB-lite"/>
    </source>
</evidence>
<dbReference type="RefSeq" id="WP_264771098.1">
    <property type="nucleotide sequence ID" value="NZ_JAPDOG010000002.1"/>
</dbReference>
<evidence type="ECO:0000313" key="4">
    <source>
        <dbReference type="EMBL" id="MCW3780685.1"/>
    </source>
</evidence>
<organism evidence="4 5">
    <name type="scientific">Defluviimonas salinarum</name>
    <dbReference type="NCBI Taxonomy" id="2992147"/>
    <lineage>
        <taxon>Bacteria</taxon>
        <taxon>Pseudomonadati</taxon>
        <taxon>Pseudomonadota</taxon>
        <taxon>Alphaproteobacteria</taxon>
        <taxon>Rhodobacterales</taxon>
        <taxon>Paracoccaceae</taxon>
        <taxon>Albidovulum</taxon>
    </lineage>
</organism>
<dbReference type="PROSITE" id="PS50293">
    <property type="entry name" value="TPR_REGION"/>
    <property type="match status" value="1"/>
</dbReference>
<reference evidence="4 5" key="1">
    <citation type="submission" date="2022-10" db="EMBL/GenBank/DDBJ databases">
        <title>Defluviimonas sp. CAU 1641 isolated from mud.</title>
        <authorList>
            <person name="Kim W."/>
        </authorList>
    </citation>
    <scope>NUCLEOTIDE SEQUENCE [LARGE SCALE GENOMIC DNA]</scope>
    <source>
        <strain evidence="4 5">CAU 1641</strain>
    </source>
</reference>
<feature type="chain" id="PRO_5047215618" evidence="3">
    <location>
        <begin position="25"/>
        <end position="207"/>
    </location>
</feature>
<feature type="signal peptide" evidence="3">
    <location>
        <begin position="1"/>
        <end position="24"/>
    </location>
</feature>
<dbReference type="EMBL" id="JAPDOG010000002">
    <property type="protein sequence ID" value="MCW3780685.1"/>
    <property type="molecule type" value="Genomic_DNA"/>
</dbReference>
<keyword evidence="5" id="KW-1185">Reference proteome</keyword>
<comment type="caution">
    <text evidence="4">The sequence shown here is derived from an EMBL/GenBank/DDBJ whole genome shotgun (WGS) entry which is preliminary data.</text>
</comment>
<feature type="region of interest" description="Disordered" evidence="2">
    <location>
        <begin position="187"/>
        <end position="207"/>
    </location>
</feature>
<name>A0ABT3IZS8_9RHOB</name>
<dbReference type="SMART" id="SM00028">
    <property type="entry name" value="TPR"/>
    <property type="match status" value="2"/>
</dbReference>
<dbReference type="InterPro" id="IPR019734">
    <property type="entry name" value="TPR_rpt"/>
</dbReference>
<dbReference type="InterPro" id="IPR011990">
    <property type="entry name" value="TPR-like_helical_dom_sf"/>
</dbReference>
<sequence>MHGSRPALLAAGIALAMILPPAPAIGGHGFGYDYGVHHRYERRQAAPRVVPPSYSRALSLFQLRDYDATRRELRALVETGPGDADAWTLLGLASLRLRDYTGAEDYYAEALRLDPGHRGALQYQGELYITQRRYEAAKANLARLEELCGSCAERDELDRALVRAGQSPESAPLLRAPGDAAAGVRRLELPEAPSDGPRRLKAPGGGS</sequence>